<comment type="caution">
    <text evidence="2">The sequence shown here is derived from an EMBL/GenBank/DDBJ whole genome shotgun (WGS) entry which is preliminary data.</text>
</comment>
<name>A0ABN9PR31_9DINO</name>
<feature type="region of interest" description="Disordered" evidence="1">
    <location>
        <begin position="42"/>
        <end position="101"/>
    </location>
</feature>
<gene>
    <name evidence="2" type="ORF">PCOR1329_LOCUS4283</name>
</gene>
<evidence type="ECO:0000313" key="2">
    <source>
        <dbReference type="EMBL" id="CAK0794220.1"/>
    </source>
</evidence>
<dbReference type="EMBL" id="CAUYUJ010001113">
    <property type="protein sequence ID" value="CAK0794220.1"/>
    <property type="molecule type" value="Genomic_DNA"/>
</dbReference>
<feature type="compositionally biased region" description="Basic and acidic residues" evidence="1">
    <location>
        <begin position="59"/>
        <end position="81"/>
    </location>
</feature>
<dbReference type="Proteomes" id="UP001189429">
    <property type="component" value="Unassembled WGS sequence"/>
</dbReference>
<organism evidence="2 3">
    <name type="scientific">Prorocentrum cordatum</name>
    <dbReference type="NCBI Taxonomy" id="2364126"/>
    <lineage>
        <taxon>Eukaryota</taxon>
        <taxon>Sar</taxon>
        <taxon>Alveolata</taxon>
        <taxon>Dinophyceae</taxon>
        <taxon>Prorocentrales</taxon>
        <taxon>Prorocentraceae</taxon>
        <taxon>Prorocentrum</taxon>
    </lineage>
</organism>
<sequence length="159" mass="17007">MLGAGSPASTLQKGDVRALQGSRVGSTKGFIQVCGETLAIPHGKRSKSTSSLTPLSAREGTEARSAFSEHSHCYASMDKKPLIPYSPNAHRSRLAQPPAPLPAKNASSIVFDEPGMFTCHKRRFVTTSALTHSGDPVDPRSNTAIIAEATRIRRQQLAK</sequence>
<evidence type="ECO:0000256" key="1">
    <source>
        <dbReference type="SAM" id="MobiDB-lite"/>
    </source>
</evidence>
<protein>
    <submittedName>
        <fullName evidence="2">Uncharacterized protein</fullName>
    </submittedName>
</protein>
<proteinExistence type="predicted"/>
<accession>A0ABN9PR31</accession>
<evidence type="ECO:0000313" key="3">
    <source>
        <dbReference type="Proteomes" id="UP001189429"/>
    </source>
</evidence>
<keyword evidence="3" id="KW-1185">Reference proteome</keyword>
<reference evidence="2" key="1">
    <citation type="submission" date="2023-10" db="EMBL/GenBank/DDBJ databases">
        <authorList>
            <person name="Chen Y."/>
            <person name="Shah S."/>
            <person name="Dougan E. K."/>
            <person name="Thang M."/>
            <person name="Chan C."/>
        </authorList>
    </citation>
    <scope>NUCLEOTIDE SEQUENCE [LARGE SCALE GENOMIC DNA]</scope>
</reference>